<proteinExistence type="inferred from homology"/>
<comment type="subcellular location">
    <subcellularLocation>
        <location evidence="1">Membrane</location>
        <topology evidence="1">Multi-pass membrane protein</topology>
    </subcellularLocation>
</comment>
<reference evidence="8 9" key="1">
    <citation type="submission" date="2015-12" db="EMBL/GenBank/DDBJ databases">
        <title>Draft genome sequence of Moniliophthora roreri, the causal agent of frosty pod rot of cacao.</title>
        <authorList>
            <person name="Aime M.C."/>
            <person name="Diaz-Valderrama J.R."/>
            <person name="Kijpornyongpan T."/>
            <person name="Phillips-Mora W."/>
        </authorList>
    </citation>
    <scope>NUCLEOTIDE SEQUENCE [LARGE SCALE GENOMIC DNA]</scope>
    <source>
        <strain evidence="8 9">MCA 2952</strain>
    </source>
</reference>
<dbReference type="PANTHER" id="PTHR16932:SF18">
    <property type="entry name" value="INTERFERON, ALPHA-INDUCIBLE PROTEIN 27-LIKE 2"/>
    <property type="match status" value="1"/>
</dbReference>
<dbReference type="eggNOG" id="ENOG502SCCP">
    <property type="taxonomic scope" value="Eukaryota"/>
</dbReference>
<evidence type="ECO:0000313" key="9">
    <source>
        <dbReference type="Proteomes" id="UP000054988"/>
    </source>
</evidence>
<dbReference type="InterPro" id="IPR009311">
    <property type="entry name" value="IFI6/IFI27-like"/>
</dbReference>
<dbReference type="Gene3D" id="6.10.110.10">
    <property type="match status" value="1"/>
</dbReference>
<keyword evidence="4 7" id="KW-1133">Transmembrane helix</keyword>
<protein>
    <submittedName>
        <fullName evidence="8">Uncharacterized protein</fullName>
    </submittedName>
</protein>
<evidence type="ECO:0000256" key="3">
    <source>
        <dbReference type="ARBA" id="ARBA00022692"/>
    </source>
</evidence>
<dbReference type="GO" id="GO:0016020">
    <property type="term" value="C:membrane"/>
    <property type="evidence" value="ECO:0007669"/>
    <property type="project" value="UniProtKB-SubCell"/>
</dbReference>
<evidence type="ECO:0000256" key="6">
    <source>
        <dbReference type="SAM" id="MobiDB-lite"/>
    </source>
</evidence>
<comment type="similarity">
    <text evidence="2">Belongs to the IFI6/IFI27 family.</text>
</comment>
<evidence type="ECO:0000256" key="1">
    <source>
        <dbReference type="ARBA" id="ARBA00004141"/>
    </source>
</evidence>
<dbReference type="AlphaFoldDB" id="A0A0W0F7Y2"/>
<evidence type="ECO:0000313" key="8">
    <source>
        <dbReference type="EMBL" id="KTB32427.1"/>
    </source>
</evidence>
<evidence type="ECO:0000256" key="2">
    <source>
        <dbReference type="ARBA" id="ARBA00007262"/>
    </source>
</evidence>
<feature type="transmembrane region" description="Helical" evidence="7">
    <location>
        <begin position="174"/>
        <end position="197"/>
    </location>
</feature>
<comment type="caution">
    <text evidence="8">The sequence shown here is derived from an EMBL/GenBank/DDBJ whole genome shotgun (WGS) entry which is preliminary data.</text>
</comment>
<dbReference type="Proteomes" id="UP000054988">
    <property type="component" value="Unassembled WGS sequence"/>
</dbReference>
<feature type="transmembrane region" description="Helical" evidence="7">
    <location>
        <begin position="209"/>
        <end position="233"/>
    </location>
</feature>
<feature type="region of interest" description="Disordered" evidence="6">
    <location>
        <begin position="109"/>
        <end position="136"/>
    </location>
</feature>
<dbReference type="EMBL" id="LATX01002226">
    <property type="protein sequence ID" value="KTB32427.1"/>
    <property type="molecule type" value="Genomic_DNA"/>
</dbReference>
<accession>A0A0W0F7Y2</accession>
<evidence type="ECO:0000256" key="4">
    <source>
        <dbReference type="ARBA" id="ARBA00022989"/>
    </source>
</evidence>
<feature type="transmembrane region" description="Helical" evidence="7">
    <location>
        <begin position="143"/>
        <end position="168"/>
    </location>
</feature>
<evidence type="ECO:0000256" key="7">
    <source>
        <dbReference type="SAM" id="Phobius"/>
    </source>
</evidence>
<keyword evidence="5 7" id="KW-0472">Membrane</keyword>
<sequence length="243" mass="26062">MVIPELAECSGPELQKILNNWNDSSDVKLWPPNPEASERYSVEQWLKHIKTGCEERYIPQEQWIEVATFFLRGELKELFIPVVQNREMRHKIMGWEDFETFMVDFHGPTEVDSDSDSDSEEVPPPAPDQLTDSRREKGKITKLAGGGLLAGGSAMVLPSAGVAALHAVGFTSSGVAAGSIAAGLQSFFYGGLTSGLFSICQSIGATAVIAPPVVIVIGVCAIVVGTLCVAFSASSARGNVTKY</sequence>
<gene>
    <name evidence="8" type="ORF">WG66_14953</name>
</gene>
<organism evidence="8 9">
    <name type="scientific">Moniliophthora roreri</name>
    <name type="common">Frosty pod rot fungus</name>
    <name type="synonym">Monilia roreri</name>
    <dbReference type="NCBI Taxonomy" id="221103"/>
    <lineage>
        <taxon>Eukaryota</taxon>
        <taxon>Fungi</taxon>
        <taxon>Dikarya</taxon>
        <taxon>Basidiomycota</taxon>
        <taxon>Agaricomycotina</taxon>
        <taxon>Agaricomycetes</taxon>
        <taxon>Agaricomycetidae</taxon>
        <taxon>Agaricales</taxon>
        <taxon>Marasmiineae</taxon>
        <taxon>Marasmiaceae</taxon>
        <taxon>Moniliophthora</taxon>
    </lineage>
</organism>
<name>A0A0W0F7Y2_MONRR</name>
<dbReference type="InterPro" id="IPR038213">
    <property type="entry name" value="IFI6/IFI27-like_sf"/>
</dbReference>
<evidence type="ECO:0000256" key="5">
    <source>
        <dbReference type="ARBA" id="ARBA00023136"/>
    </source>
</evidence>
<dbReference type="PANTHER" id="PTHR16932">
    <property type="entry name" value="INTERFERON ALPHA-INDUCIBLE PROTEIN 27"/>
    <property type="match status" value="1"/>
</dbReference>
<feature type="compositionally biased region" description="Acidic residues" evidence="6">
    <location>
        <begin position="111"/>
        <end position="121"/>
    </location>
</feature>
<keyword evidence="3 7" id="KW-0812">Transmembrane</keyword>